<sequence length="123" mass="14026">MERDSDRDRGASPRASPQADRRSDPNNGDENKENRPPSVSTIYWESFGDLLLYLLDNPNIARKPRTPPVAGQHPPLPGKPKRRPTPHPVHHGHRREPSVIVTVPLQQDPPRTPMERRKLTFQP</sequence>
<evidence type="ECO:0000313" key="2">
    <source>
        <dbReference type="EMBL" id="WMX25298.1"/>
    </source>
</evidence>
<proteinExistence type="predicted"/>
<organism evidence="2">
    <name type="scientific">kestrel polyomavirus 1</name>
    <dbReference type="NCBI Taxonomy" id="3074466"/>
    <lineage>
        <taxon>Viruses</taxon>
        <taxon>Monodnaviria</taxon>
        <taxon>Shotokuvirae</taxon>
        <taxon>Cossaviricota</taxon>
        <taxon>Papovaviricetes</taxon>
        <taxon>Sepolyvirales</taxon>
        <taxon>Polyomaviridae</taxon>
        <taxon>Gammapolyomavirus</taxon>
    </lineage>
</organism>
<feature type="region of interest" description="Disordered" evidence="1">
    <location>
        <begin position="60"/>
        <end position="123"/>
    </location>
</feature>
<name>A0AA51VIN7_9POLY</name>
<feature type="compositionally biased region" description="Basic and acidic residues" evidence="1">
    <location>
        <begin position="1"/>
        <end position="11"/>
    </location>
</feature>
<evidence type="ECO:0000256" key="1">
    <source>
        <dbReference type="SAM" id="MobiDB-lite"/>
    </source>
</evidence>
<feature type="compositionally biased region" description="Basic and acidic residues" evidence="1">
    <location>
        <begin position="19"/>
        <end position="35"/>
    </location>
</feature>
<feature type="compositionally biased region" description="Basic and acidic residues" evidence="1">
    <location>
        <begin position="113"/>
        <end position="123"/>
    </location>
</feature>
<protein>
    <submittedName>
        <fullName evidence="2">VP4</fullName>
    </submittedName>
</protein>
<feature type="compositionally biased region" description="Basic residues" evidence="1">
    <location>
        <begin position="79"/>
        <end position="94"/>
    </location>
</feature>
<accession>A0AA51VIN7</accession>
<feature type="region of interest" description="Disordered" evidence="1">
    <location>
        <begin position="1"/>
        <end position="39"/>
    </location>
</feature>
<dbReference type="EMBL" id="OQ540584">
    <property type="protein sequence ID" value="WMX25298.1"/>
    <property type="molecule type" value="Genomic_DNA"/>
</dbReference>
<reference evidence="2" key="1">
    <citation type="submission" date="2023-02" db="EMBL/GenBank/DDBJ databases">
        <authorList>
            <person name="Feher E."/>
            <person name="Kaszab E."/>
            <person name="Bali K."/>
            <person name="Banyai K."/>
        </authorList>
    </citation>
    <scope>NUCLEOTIDE SEQUENCE</scope>
    <source>
        <strain evidence="2">KesPyV1</strain>
    </source>
</reference>